<accession>A0A5J4RTY8</accession>
<evidence type="ECO:0000313" key="1">
    <source>
        <dbReference type="EMBL" id="KAA6337098.1"/>
    </source>
</evidence>
<dbReference type="AlphaFoldDB" id="A0A5J4RTY8"/>
<gene>
    <name evidence="1" type="ORF">EZS27_014780</name>
</gene>
<name>A0A5J4RTY8_9ZZZZ</name>
<comment type="caution">
    <text evidence="1">The sequence shown here is derived from an EMBL/GenBank/DDBJ whole genome shotgun (WGS) entry which is preliminary data.</text>
</comment>
<proteinExistence type="predicted"/>
<reference evidence="1" key="1">
    <citation type="submission" date="2019-03" db="EMBL/GenBank/DDBJ databases">
        <title>Single cell metagenomics reveals metabolic interactions within the superorganism composed of flagellate Streblomastix strix and complex community of Bacteroidetes bacteria on its surface.</title>
        <authorList>
            <person name="Treitli S.C."/>
            <person name="Kolisko M."/>
            <person name="Husnik F."/>
            <person name="Keeling P."/>
            <person name="Hampl V."/>
        </authorList>
    </citation>
    <scope>NUCLEOTIDE SEQUENCE</scope>
    <source>
        <strain evidence="1">STM</strain>
    </source>
</reference>
<protein>
    <submittedName>
        <fullName evidence="1">Uncharacterized protein</fullName>
    </submittedName>
</protein>
<sequence length="113" mass="13645">MEEKIKEVQEYFISKILNEEFEVSVEKSSKHILVLVIDEKYEFSIWAANNVEDRAQYFDFPCGNFITLGEFSDELKEVVEKYVVEYRSMHENRLKKKRIEELELELKELRSEK</sequence>
<dbReference type="EMBL" id="SNRY01000730">
    <property type="protein sequence ID" value="KAA6337098.1"/>
    <property type="molecule type" value="Genomic_DNA"/>
</dbReference>
<organism evidence="1">
    <name type="scientific">termite gut metagenome</name>
    <dbReference type="NCBI Taxonomy" id="433724"/>
    <lineage>
        <taxon>unclassified sequences</taxon>
        <taxon>metagenomes</taxon>
        <taxon>organismal metagenomes</taxon>
    </lineage>
</organism>